<comment type="subcellular location">
    <subcellularLocation>
        <location evidence="17 24">Postsynaptic cell membrane</location>
        <topology evidence="17 24">Multi-pass membrane protein</topology>
    </subcellularLocation>
</comment>
<dbReference type="InterPro" id="IPR015683">
    <property type="entry name" value="Ionotropic_Glu_rcpt"/>
</dbReference>
<keyword evidence="7 24" id="KW-1133">Transmembrane helix</keyword>
<dbReference type="InterPro" id="IPR001320">
    <property type="entry name" value="Iontro_rcpt_C"/>
</dbReference>
<comment type="catalytic activity">
    <reaction evidence="20">
        <text>Ca(2+)(in) = Ca(2+)(out)</text>
        <dbReference type="Rhea" id="RHEA:29671"/>
        <dbReference type="ChEBI" id="CHEBI:29108"/>
    </reaction>
</comment>
<evidence type="ECO:0000256" key="9">
    <source>
        <dbReference type="ARBA" id="ARBA00023065"/>
    </source>
</evidence>
<keyword evidence="10 24" id="KW-0472">Membrane</keyword>
<dbReference type="SMART" id="SM00918">
    <property type="entry name" value="Lig_chan-Glu_bd"/>
    <property type="match status" value="1"/>
</dbReference>
<comment type="catalytic activity">
    <reaction evidence="18">
        <text>K(+)(in) = K(+)(out)</text>
        <dbReference type="Rhea" id="RHEA:29463"/>
        <dbReference type="ChEBI" id="CHEBI:29103"/>
    </reaction>
</comment>
<feature type="domain" description="Ionotropic glutamate receptor C-terminal" evidence="26">
    <location>
        <begin position="346"/>
        <end position="714"/>
    </location>
</feature>
<feature type="binding site" evidence="21">
    <location>
        <position position="606"/>
    </location>
    <ligand>
        <name>L-glutamate</name>
        <dbReference type="ChEBI" id="CHEBI:29985"/>
    </ligand>
</feature>
<keyword evidence="8 24" id="KW-0770">Synapse</keyword>
<keyword evidence="5" id="KW-0106">Calcium</keyword>
<evidence type="ECO:0000259" key="27">
    <source>
        <dbReference type="SMART" id="SM00918"/>
    </source>
</evidence>
<evidence type="ECO:0000256" key="23">
    <source>
        <dbReference type="PIRSR" id="PIRSR601508-3"/>
    </source>
</evidence>
<feature type="transmembrane region" description="Helical" evidence="24">
    <location>
        <begin position="516"/>
        <end position="533"/>
    </location>
</feature>
<dbReference type="SMART" id="SM00079">
    <property type="entry name" value="PBPe"/>
    <property type="match status" value="1"/>
</dbReference>
<comment type="catalytic activity">
    <reaction evidence="19">
        <text>Na(+)(in) = Na(+)(out)</text>
        <dbReference type="Rhea" id="RHEA:34963"/>
        <dbReference type="ChEBI" id="CHEBI:29101"/>
    </reaction>
</comment>
<evidence type="ECO:0000256" key="10">
    <source>
        <dbReference type="ARBA" id="ARBA00023136"/>
    </source>
</evidence>
<reference evidence="29" key="1">
    <citation type="submission" date="2018-06" db="EMBL/GenBank/DDBJ databases">
        <title>Genome assembly of Danube salmon.</title>
        <authorList>
            <person name="Macqueen D.J."/>
            <person name="Gundappa M.K."/>
        </authorList>
    </citation>
    <scope>NUCLEOTIDE SEQUENCE [LARGE SCALE GENOMIC DNA]</scope>
</reference>
<evidence type="ECO:0000256" key="4">
    <source>
        <dbReference type="ARBA" id="ARBA00022729"/>
    </source>
</evidence>
<evidence type="ECO:0000256" key="12">
    <source>
        <dbReference type="ARBA" id="ARBA00023170"/>
    </source>
</evidence>
<dbReference type="Pfam" id="PF10565">
    <property type="entry name" value="NMDAR2_C"/>
    <property type="match status" value="1"/>
</dbReference>
<evidence type="ECO:0000313" key="28">
    <source>
        <dbReference type="Ensembl" id="ENSHHUP00000061762.1"/>
    </source>
</evidence>
<evidence type="ECO:0000256" key="7">
    <source>
        <dbReference type="ARBA" id="ARBA00022989"/>
    </source>
</evidence>
<evidence type="ECO:0000256" key="13">
    <source>
        <dbReference type="ARBA" id="ARBA00023180"/>
    </source>
</evidence>
<keyword evidence="29" id="KW-1185">Reference proteome</keyword>
<feature type="transmembrane region" description="Helical" evidence="24">
    <location>
        <begin position="545"/>
        <end position="570"/>
    </location>
</feature>
<dbReference type="FunFam" id="3.40.190.10:FF:000038">
    <property type="entry name" value="Putative glutamate receptor ionotropic NMDA 2B"/>
    <property type="match status" value="1"/>
</dbReference>
<feature type="transmembrane region" description="Helical" evidence="24">
    <location>
        <begin position="473"/>
        <end position="495"/>
    </location>
</feature>
<name>A0A4W5PE83_9TELE</name>
<sequence>MTAWTRLVLHSNAHTDTHKNTAERTHTYSIGEKTAECCLDTSSPVQYSVWTCNIALLTPSLLLPQDDNSMFFQFGPSIEQQASVMLNIMEEYDWYIFSIVTTYYPGYLDFIRSTIENSFVGWELEEVLLLDMSVDDGDSKIQNQLKKLQSPVILLYCTKEEANTIFEVAHSVGITGYGYTWIVPSLVAGDAEVIPAEFPTGLISVSYDEWDYGLEARVRDGVAVIAMATSTMVLDRGAHTLMKSESPLPVYLMNVTFEGRNLSFSEDGYQMHPKLVIILLDKMRQWDKVGKWENGSLSMKYHVWPRFEIYSGAESREDDHLSIVTLEEAPFVIVEDVDPLSGTCMRNTVPCRRQLQTINKSVDSGIYIKRCCKGFCIDILKKIAKHVKFTYDLYLVTNGKHGKKINGTWNGMVGEVETKKAHMAVGSLTINKERSEVIDFSVPFIETGISVMVSRSNGTVSPSAFLEPFSADVWVMMFVMLLLVSAIAVFVFEYLSPVGYNRCLADGREPGGPSFTIGKAIWLLWGLVFNNSVPVQNPKGWTSKIMVSVWAFFAVIFLASYTANLAAFMIQEEYVDQVSGLSDKKFQRPNDFSPPFRFGTVPNGSTERNIKNNYKEMHGYMIKFHQKNVDEALYGLKTGKLDAFIYDAAVLNYMAGRDEGCKLVTIGSGKVFASTGYGIAIQKESGWKRHVDLAILQLFGDGDMEELEAMWLTGICHHEKNEVMSSQLDVDNMAGVFYMLGAAMALSLITFIAEHAFYWQLRFCFMGYCTGKPGFVFSISRGIYSCIHGVQIEEKSSSALDSPSVTMNNTQSNILRLLRTAKNMASLSGVNGSPHSALDFIRRESSVYDISEHRRSLAGHSDCKPPYMPEDNMFSDYINEVERTFGNLHLKDSNLYQDHYLHHHGGSALGLSGPPLNRPHSLGSNSSLEGGMFDCDSLGGGVAPIFTTQPRSALTHRNMSKFDLIAGQNPPSGPGFKSGLSDLYGKFSFKGGASSSGYIPGHDRYCGGGGREDDGNIRSDVSDISTHTVTYGNLEGNAKKRKQYRDSLKKRPASAKSRRELDEIELGYRRKPYHTGYHHYHGHRSSSSPPLLASERKRGGGGNAGSTSYLFRDKESVRDFYLDQFRPKDGVPQWEHVDLTDGPGGGGGGGGGNCTSLVSVDDFLKQNKPKKSESKSGGGISGAGLAGGDWECRNCRASGGGGKQMSMHGSGAGERGGGYGGGVSCGSSGGGGNSRPSSATCMRCEGCKKTGNLYDISEDNNHLLEQMGGGKGGGMGAVGLSGGAQPQSQAQRRKSAGFGKPLRRSVSLKEKERYMEGVNPLFYSGEMAKETGSPFGLAMMEGGGGGTYSLSKSLYPDRVNQNPFIPTFGDDQCLLHGAKQYYMKKQQQQQQMPPKNSRSDFRGSVGVMSFLPATATAGVMSTVAPRFPMELCLGGNLHGSTLGVGPIQRPFNGSNGHVYEKLSSIESDV</sequence>
<dbReference type="PRINTS" id="PR00177">
    <property type="entry name" value="NMDARECEPTOR"/>
</dbReference>
<feature type="region of interest" description="Disordered" evidence="25">
    <location>
        <begin position="1281"/>
        <end position="1300"/>
    </location>
</feature>
<dbReference type="Pfam" id="PF00060">
    <property type="entry name" value="Lig_chan"/>
    <property type="match status" value="1"/>
</dbReference>
<dbReference type="FunFam" id="3.40.50.2300:FF:000020">
    <property type="entry name" value="Glutamate receptor ionotropic, NMDA 2B, putative"/>
    <property type="match status" value="1"/>
</dbReference>
<evidence type="ECO:0000256" key="3">
    <source>
        <dbReference type="ARBA" id="ARBA00022692"/>
    </source>
</evidence>
<evidence type="ECO:0000256" key="2">
    <source>
        <dbReference type="ARBA" id="ARBA00022475"/>
    </source>
</evidence>
<proteinExistence type="inferred from homology"/>
<keyword evidence="2 24" id="KW-1003">Cell membrane</keyword>
<reference evidence="28" key="3">
    <citation type="submission" date="2025-09" db="UniProtKB">
        <authorList>
            <consortium name="Ensembl"/>
        </authorList>
    </citation>
    <scope>IDENTIFICATION</scope>
</reference>
<keyword evidence="12 24" id="KW-0675">Receptor</keyword>
<dbReference type="InterPro" id="IPR028082">
    <property type="entry name" value="Peripla_BP_I"/>
</dbReference>
<feature type="site" description="Crucial to convey clamshell closure to channel opening" evidence="22">
    <location>
        <position position="578"/>
    </location>
</feature>
<feature type="binding site" evidence="21">
    <location>
        <position position="429"/>
    </location>
    <ligand>
        <name>L-glutamate</name>
        <dbReference type="ChEBI" id="CHEBI:29985"/>
    </ligand>
</feature>
<dbReference type="InterPro" id="IPR001508">
    <property type="entry name" value="Iono_Glu_rcpt_met"/>
</dbReference>
<evidence type="ECO:0000256" key="8">
    <source>
        <dbReference type="ARBA" id="ARBA00023018"/>
    </source>
</evidence>
<protein>
    <recommendedName>
        <fullName evidence="24">Glutamate receptor</fullName>
    </recommendedName>
</protein>
<dbReference type="FunFam" id="3.40.190.10:FF:000007">
    <property type="entry name" value="Putative glutamate receptor ionotropic NMDA 2B"/>
    <property type="match status" value="1"/>
</dbReference>
<dbReference type="GeneTree" id="ENSGT00940000155964"/>
<feature type="binding site" evidence="21">
    <location>
        <position position="605"/>
    </location>
    <ligand>
        <name>L-glutamate</name>
        <dbReference type="ChEBI" id="CHEBI:29985"/>
    </ligand>
</feature>
<dbReference type="Gene3D" id="3.40.190.10">
    <property type="entry name" value="Periplasmic binding protein-like II"/>
    <property type="match status" value="2"/>
</dbReference>
<keyword evidence="9 24" id="KW-0406">Ion transport</keyword>
<feature type="binding site" evidence="21">
    <location>
        <position position="434"/>
    </location>
    <ligand>
        <name>L-glutamate</name>
        <dbReference type="ChEBI" id="CHEBI:29985"/>
    </ligand>
</feature>
<dbReference type="InterPro" id="IPR018884">
    <property type="entry name" value="NMDAR2_C"/>
</dbReference>
<keyword evidence="16 24" id="KW-0407">Ion channel</keyword>
<dbReference type="SUPFAM" id="SSF53822">
    <property type="entry name" value="Periplasmic binding protein-like I"/>
    <property type="match status" value="1"/>
</dbReference>
<evidence type="ECO:0000256" key="25">
    <source>
        <dbReference type="SAM" id="MobiDB-lite"/>
    </source>
</evidence>
<evidence type="ECO:0000256" key="1">
    <source>
        <dbReference type="ARBA" id="ARBA00022448"/>
    </source>
</evidence>
<organism evidence="28 29">
    <name type="scientific">Hucho hucho</name>
    <name type="common">huchen</name>
    <dbReference type="NCBI Taxonomy" id="62062"/>
    <lineage>
        <taxon>Eukaryota</taxon>
        <taxon>Metazoa</taxon>
        <taxon>Chordata</taxon>
        <taxon>Craniata</taxon>
        <taxon>Vertebrata</taxon>
        <taxon>Euteleostomi</taxon>
        <taxon>Actinopterygii</taxon>
        <taxon>Neopterygii</taxon>
        <taxon>Teleostei</taxon>
        <taxon>Protacanthopterygii</taxon>
        <taxon>Salmoniformes</taxon>
        <taxon>Salmonidae</taxon>
        <taxon>Salmoninae</taxon>
        <taxon>Hucho</taxon>
    </lineage>
</organism>
<evidence type="ECO:0000256" key="18">
    <source>
        <dbReference type="ARBA" id="ARBA00034430"/>
    </source>
</evidence>
<feature type="domain" description="Ionotropic glutamate receptor L-glutamate and glycine-binding" evidence="27">
    <location>
        <begin position="355"/>
        <end position="418"/>
    </location>
</feature>
<feature type="region of interest" description="Disordered" evidence="25">
    <location>
        <begin position="1032"/>
        <end position="1063"/>
    </location>
</feature>
<feature type="transmembrane region" description="Helical" evidence="24">
    <location>
        <begin position="736"/>
        <end position="759"/>
    </location>
</feature>
<dbReference type="Ensembl" id="ENSHHUT00000063851.1">
    <property type="protein sequence ID" value="ENSHHUP00000061762.1"/>
    <property type="gene ID" value="ENSHHUG00000036557.1"/>
</dbReference>
<dbReference type="Proteomes" id="UP000314982">
    <property type="component" value="Unassembled WGS sequence"/>
</dbReference>
<dbReference type="PANTHER" id="PTHR18966">
    <property type="entry name" value="IONOTROPIC GLUTAMATE RECEPTOR"/>
    <property type="match status" value="1"/>
</dbReference>
<reference evidence="28" key="2">
    <citation type="submission" date="2025-08" db="UniProtKB">
        <authorList>
            <consortium name="Ensembl"/>
        </authorList>
    </citation>
    <scope>IDENTIFICATION</scope>
</reference>
<keyword evidence="14 24" id="KW-0628">Postsynaptic cell membrane</keyword>
<feature type="site" description="Interaction with the cone snail toxin Con-ikot-ikot" evidence="22">
    <location>
        <position position="611"/>
    </location>
</feature>
<keyword evidence="4" id="KW-0732">Signal</keyword>
<keyword evidence="6" id="KW-0460">Magnesium</keyword>
<keyword evidence="15 24" id="KW-1071">Ligand-gated ion channel</keyword>
<evidence type="ECO:0000256" key="11">
    <source>
        <dbReference type="ARBA" id="ARBA00023157"/>
    </source>
</evidence>
<keyword evidence="13" id="KW-0325">Glycoprotein</keyword>
<dbReference type="Gene3D" id="3.40.50.2300">
    <property type="match status" value="2"/>
</dbReference>
<dbReference type="Pfam" id="PF10613">
    <property type="entry name" value="Lig_chan-Glu_bd"/>
    <property type="match status" value="1"/>
</dbReference>
<dbReference type="GO" id="GO:0045211">
    <property type="term" value="C:postsynaptic membrane"/>
    <property type="evidence" value="ECO:0007669"/>
    <property type="project" value="UniProtKB-SubCell"/>
</dbReference>
<accession>A0A4W5PE83</accession>
<evidence type="ECO:0000313" key="29">
    <source>
        <dbReference type="Proteomes" id="UP000314982"/>
    </source>
</evidence>
<evidence type="ECO:0000256" key="19">
    <source>
        <dbReference type="ARBA" id="ARBA00036239"/>
    </source>
</evidence>
<keyword evidence="3 24" id="KW-0812">Transmembrane</keyword>
<feature type="binding site" evidence="21">
    <location>
        <position position="647"/>
    </location>
    <ligand>
        <name>L-glutamate</name>
        <dbReference type="ChEBI" id="CHEBI:29985"/>
    </ligand>
</feature>
<feature type="region of interest" description="Disordered" evidence="25">
    <location>
        <begin position="1075"/>
        <end position="1108"/>
    </location>
</feature>
<evidence type="ECO:0000256" key="14">
    <source>
        <dbReference type="ARBA" id="ARBA00023257"/>
    </source>
</evidence>
<dbReference type="InterPro" id="IPR001828">
    <property type="entry name" value="ANF_lig-bd_rcpt"/>
</dbReference>
<dbReference type="GO" id="GO:0004972">
    <property type="term" value="F:NMDA glutamate receptor activity"/>
    <property type="evidence" value="ECO:0007669"/>
    <property type="project" value="UniProtKB-ARBA"/>
</dbReference>
<evidence type="ECO:0000256" key="24">
    <source>
        <dbReference type="RuleBase" id="RU367118"/>
    </source>
</evidence>
<keyword evidence="1 24" id="KW-0813">Transport</keyword>
<feature type="compositionally biased region" description="Basic residues" evidence="25">
    <location>
        <begin position="1075"/>
        <end position="1084"/>
    </location>
</feature>
<evidence type="ECO:0000256" key="16">
    <source>
        <dbReference type="ARBA" id="ARBA00023303"/>
    </source>
</evidence>
<evidence type="ECO:0000256" key="5">
    <source>
        <dbReference type="ARBA" id="ARBA00022837"/>
    </source>
</evidence>
<dbReference type="Pfam" id="PF01094">
    <property type="entry name" value="ANF_receptor"/>
    <property type="match status" value="1"/>
</dbReference>
<comment type="function">
    <text evidence="24">Receptor for glutamate that functions as a ligand-gated ion channel in the central nervous system and plays an important role in excitatory synaptic transmission. L-glutamate acts as an excitatory neurotransmitter at many synapses in the central nervous system.</text>
</comment>
<feature type="disulfide bond" evidence="23">
    <location>
        <begin position="661"/>
        <end position="716"/>
    </location>
</feature>
<keyword evidence="11 23" id="KW-1015">Disulfide bond</keyword>
<dbReference type="CDD" id="cd13718">
    <property type="entry name" value="PBP2_iGluR_NMDA_Nr2"/>
    <property type="match status" value="1"/>
</dbReference>
<evidence type="ECO:0000256" key="15">
    <source>
        <dbReference type="ARBA" id="ARBA00023286"/>
    </source>
</evidence>
<evidence type="ECO:0000256" key="17">
    <source>
        <dbReference type="ARBA" id="ARBA00034104"/>
    </source>
</evidence>
<dbReference type="InterPro" id="IPR019594">
    <property type="entry name" value="Glu/Gly-bd"/>
</dbReference>
<evidence type="ECO:0000256" key="22">
    <source>
        <dbReference type="PIRSR" id="PIRSR601508-2"/>
    </source>
</evidence>
<dbReference type="SUPFAM" id="SSF53850">
    <property type="entry name" value="Periplasmic binding protein-like II"/>
    <property type="match status" value="1"/>
</dbReference>
<evidence type="ECO:0000256" key="6">
    <source>
        <dbReference type="ARBA" id="ARBA00022842"/>
    </source>
</evidence>
<evidence type="ECO:0000256" key="21">
    <source>
        <dbReference type="PIRSR" id="PIRSR601508-1"/>
    </source>
</evidence>
<dbReference type="GO" id="GO:0017146">
    <property type="term" value="C:NMDA selective glutamate receptor complex"/>
    <property type="evidence" value="ECO:0007669"/>
    <property type="project" value="UniProtKB-ARBA"/>
</dbReference>
<evidence type="ECO:0000256" key="20">
    <source>
        <dbReference type="ARBA" id="ARBA00036634"/>
    </source>
</evidence>
<evidence type="ECO:0000259" key="26">
    <source>
        <dbReference type="SMART" id="SM00079"/>
    </source>
</evidence>
<comment type="similarity">
    <text evidence="24">Belongs to the glutamate-gated ion channel (TC 1.A.10.1) family.</text>
</comment>